<reference evidence="2 3" key="1">
    <citation type="submission" date="2018-04" db="EMBL/GenBank/DDBJ databases">
        <authorList>
            <person name="Zhang X."/>
            <person name="Yuan J."/>
            <person name="Li F."/>
            <person name="Xiang J."/>
        </authorList>
    </citation>
    <scope>NUCLEOTIDE SEQUENCE [LARGE SCALE GENOMIC DNA]</scope>
    <source>
        <tissue evidence="2">Muscle</tissue>
    </source>
</reference>
<name>A0A3R7QG41_PENVA</name>
<feature type="region of interest" description="Disordered" evidence="1">
    <location>
        <begin position="136"/>
        <end position="161"/>
    </location>
</feature>
<dbReference type="Proteomes" id="UP000283509">
    <property type="component" value="Unassembled WGS sequence"/>
</dbReference>
<organism evidence="2 3">
    <name type="scientific">Penaeus vannamei</name>
    <name type="common">Whiteleg shrimp</name>
    <name type="synonym">Litopenaeus vannamei</name>
    <dbReference type="NCBI Taxonomy" id="6689"/>
    <lineage>
        <taxon>Eukaryota</taxon>
        <taxon>Metazoa</taxon>
        <taxon>Ecdysozoa</taxon>
        <taxon>Arthropoda</taxon>
        <taxon>Crustacea</taxon>
        <taxon>Multicrustacea</taxon>
        <taxon>Malacostraca</taxon>
        <taxon>Eumalacostraca</taxon>
        <taxon>Eucarida</taxon>
        <taxon>Decapoda</taxon>
        <taxon>Dendrobranchiata</taxon>
        <taxon>Penaeoidea</taxon>
        <taxon>Penaeidae</taxon>
        <taxon>Penaeus</taxon>
    </lineage>
</organism>
<feature type="compositionally biased region" description="Pro residues" evidence="1">
    <location>
        <begin position="136"/>
        <end position="148"/>
    </location>
</feature>
<comment type="caution">
    <text evidence="2">The sequence shown here is derived from an EMBL/GenBank/DDBJ whole genome shotgun (WGS) entry which is preliminary data.</text>
</comment>
<evidence type="ECO:0000313" key="3">
    <source>
        <dbReference type="Proteomes" id="UP000283509"/>
    </source>
</evidence>
<keyword evidence="3" id="KW-1185">Reference proteome</keyword>
<evidence type="ECO:0000256" key="1">
    <source>
        <dbReference type="SAM" id="MobiDB-lite"/>
    </source>
</evidence>
<dbReference type="AlphaFoldDB" id="A0A3R7QG41"/>
<reference evidence="2 3" key="2">
    <citation type="submission" date="2019-01" db="EMBL/GenBank/DDBJ databases">
        <title>The decoding of complex shrimp genome reveals the adaptation for benthos swimmer, frequently molting mechanism and breeding impact on genome.</title>
        <authorList>
            <person name="Sun Y."/>
            <person name="Gao Y."/>
            <person name="Yu Y."/>
        </authorList>
    </citation>
    <scope>NUCLEOTIDE SEQUENCE [LARGE SCALE GENOMIC DNA]</scope>
    <source>
        <tissue evidence="2">Muscle</tissue>
    </source>
</reference>
<accession>A0A3R7QG41</accession>
<dbReference type="EMBL" id="QCYY01001478">
    <property type="protein sequence ID" value="ROT77785.1"/>
    <property type="molecule type" value="Genomic_DNA"/>
</dbReference>
<evidence type="ECO:0000313" key="2">
    <source>
        <dbReference type="EMBL" id="ROT77785.1"/>
    </source>
</evidence>
<proteinExistence type="predicted"/>
<gene>
    <name evidence="2" type="ORF">C7M84_003524</name>
</gene>
<protein>
    <submittedName>
        <fullName evidence="2">Uncharacterized protein</fullName>
    </submittedName>
</protein>
<sequence>MFPSTLPSFGSSRDDLSNFSLPSELLLALHCLPTTPCFCPANSVFLSKSLSKRTPVSLPYLPALPCHLPPSPTQNSKLSISLPSKITLPLYLPAPSNSFSSLPCPQEPQSLYLLSQSLSSCSKLFLSPPLPSSPLPPCPQTLSPPLPPASNSFSPLPPCRSSKTLPPQNLSLLSLPQNSFSPSLPALKTLSPPPPALKSFSPSPPCLKTLFLLLLPSKSFFPSLSPHSFSPLSPVLKLSLSLSLPQNSSSPTSCPIPCLFCLKLFPCKRTRPSWPSSLSPPQLSSLYLCPQSFLSPTVLPQTCSPLPPCLNLSLLPPCLNSLSPLTPALTTHFSPSSLSQTISLPNLSLASKFTVSSSLPPPQTLSLPPSLSQNYFSPYSCPQNYSHLSSCSKLSSCPTPAPQNSPPTSLHFSLSSCPTYPAALLHFPCHARPLPPHKEQGA</sequence>